<accession>A0ABX8NBH3</accession>
<keyword evidence="1" id="KW-0472">Membrane</keyword>
<reference evidence="2" key="1">
    <citation type="journal article" date="2021" name="Microorganisms">
        <title>The Ever-Expanding Pseudomonas Genus: Description of 43 New Species and Partition of the Pseudomonas putida Group.</title>
        <authorList>
            <person name="Girard L."/>
            <person name="Lood C."/>
            <person name="Hofte M."/>
            <person name="Vandamme P."/>
            <person name="Rokni-Zadeh H."/>
            <person name="van Noort V."/>
            <person name="Lavigne R."/>
            <person name="De Mot R."/>
        </authorList>
    </citation>
    <scope>NUCLEOTIDE SEQUENCE</scope>
    <source>
        <strain evidence="2">COW40</strain>
    </source>
</reference>
<proteinExistence type="predicted"/>
<feature type="transmembrane region" description="Helical" evidence="1">
    <location>
        <begin position="430"/>
        <end position="452"/>
    </location>
</feature>
<dbReference type="CDD" id="cd10719">
    <property type="entry name" value="DnaJ_zf"/>
    <property type="match status" value="1"/>
</dbReference>
<dbReference type="InterPro" id="IPR001305">
    <property type="entry name" value="HSP_DnaJ_Cys-rich_dom"/>
</dbReference>
<evidence type="ECO:0000256" key="1">
    <source>
        <dbReference type="SAM" id="Phobius"/>
    </source>
</evidence>
<keyword evidence="1" id="KW-1133">Transmembrane helix</keyword>
<dbReference type="Proteomes" id="UP001046350">
    <property type="component" value="Chromosome"/>
</dbReference>
<dbReference type="RefSeq" id="WP_217843097.1">
    <property type="nucleotide sequence ID" value="NZ_CP077076.1"/>
</dbReference>
<feature type="transmembrane region" description="Helical" evidence="1">
    <location>
        <begin position="497"/>
        <end position="517"/>
    </location>
</feature>
<name>A0ABX8NBH3_9PSED</name>
<keyword evidence="1" id="KW-0812">Transmembrane</keyword>
<evidence type="ECO:0000313" key="3">
    <source>
        <dbReference type="Proteomes" id="UP001046350"/>
    </source>
</evidence>
<organism evidence="2 3">
    <name type="scientific">Pseudomonas fakonensis</name>
    <dbReference type="NCBI Taxonomy" id="2842355"/>
    <lineage>
        <taxon>Bacteria</taxon>
        <taxon>Pseudomonadati</taxon>
        <taxon>Pseudomonadota</taxon>
        <taxon>Gammaproteobacteria</taxon>
        <taxon>Pseudomonadales</taxon>
        <taxon>Pseudomonadaceae</taxon>
        <taxon>Pseudomonas</taxon>
    </lineage>
</organism>
<feature type="transmembrane region" description="Helical" evidence="1">
    <location>
        <begin position="550"/>
        <end position="568"/>
    </location>
</feature>
<keyword evidence="3" id="KW-1185">Reference proteome</keyword>
<evidence type="ECO:0000313" key="2">
    <source>
        <dbReference type="EMBL" id="QXH53701.1"/>
    </source>
</evidence>
<gene>
    <name evidence="2" type="ORF">KSS94_11530</name>
</gene>
<protein>
    <recommendedName>
        <fullName evidence="4">CR-type domain-containing protein</fullName>
    </recommendedName>
</protein>
<feature type="transmembrane region" description="Helical" evidence="1">
    <location>
        <begin position="392"/>
        <end position="418"/>
    </location>
</feature>
<sequence>MPGNRGFTANDIANAMQAKAQDAFGENFSSPFSVDAIEQHRAEVSFTVSVDYSFDYQSRAVSKATGPLYDRAHIRAVLDQRQAQLLQAPGYLREHTQNYLREHVGGYREPGRFRVLSDRQVYCSVEDCQGCQAQGRVKCNRCHGSGHNTCHMCHTSGRVTCDGCGGVRRHPYGCSRCGNAGKVICHTCHGGGRLVCHACRNGQVTCQSCNGACQLIYEYRLQAWAGTAVHYTWGAASAGWMLPAMNEAMHTPERHSVFSVDHIELHSDDPDVFVASGHVAAAQAAVSYQQASGTCRFIGPQLQAVFLDGVLSGGFKKALEGVKDHQNIHQVNQASSSKIARQLISEMNQQSDVAHTTPVRKGIISAADAQAFLQSRQRTLQYILATRHQFRWGAVFAFACSLTGLLTVLYGLMSLFSAQIPNAMDGNKGYLGLFALVHNPGSVLAAFTQPLANLLDSTFAKGNYWQLLCWLLSALLFNRCLLPRVAPRLWGWAEGNLLRGVLLSVPGIVLLGLFMAMHPSGHVLMQLSEFFPNSQISGGLGRMWQWGLTYVPQIFVLALVIALVRYKAAGVHWGQRMLRLLLQTRDVSGYQSRLR</sequence>
<feature type="transmembrane region" description="Helical" evidence="1">
    <location>
        <begin position="464"/>
        <end position="485"/>
    </location>
</feature>
<dbReference type="EMBL" id="CP077076">
    <property type="protein sequence ID" value="QXH53701.1"/>
    <property type="molecule type" value="Genomic_DNA"/>
</dbReference>
<evidence type="ECO:0008006" key="4">
    <source>
        <dbReference type="Google" id="ProtNLM"/>
    </source>
</evidence>